<gene>
    <name evidence="2" type="ORF">EHAR0213_LOCUS8847</name>
</gene>
<feature type="coiled-coil region" evidence="1">
    <location>
        <begin position="152"/>
        <end position="211"/>
    </location>
</feature>
<keyword evidence="1" id="KW-0175">Coiled coil</keyword>
<protein>
    <submittedName>
        <fullName evidence="2">Uncharacterized protein</fullName>
    </submittedName>
</protein>
<sequence length="491" mass="56089">MESYEGYSHNQPCNSEACEALAYFQCTKHGYFCNGCAFAEHAACGVTPIVPFKVVEEALHDLRLVIDDLEVKTVLLGLDSNKRFFAEFEAFDKKTKAALAKGVLKNNPKILADVMKFKTKLDKHEIFPTIARKELSQRMRWTKFYGQDYELNEEYQAEASALKEKELRLRRAKQSKTNEILNEEERLLGVRLARKSRKQKLEEERKRITNELLGVISTNYGKNHIAENMISNKVAELFDSSAAQRFDIDEFNDSSFTNGLTFLINCARPADIQLLNQVKGSPMVPFKQLHVMQMELLNAEEKKDLCELFESGCSSLKYLTLNNGSDVFDNLDTYIDSLIPLLEAVTEEVYLYAFEMSAETLVKVINHSHNAKRICLIWGRFPLADDDVLEFDPSVEFQTKSISLFYSLYQSDPAHMNQEQFEKFVQALSFTTLVDSLQLVQYGGNWNSPSLPNATVQSAFTNHGFNVSFEERWSQPMEVVNVTESESADLF</sequence>
<organism evidence="2">
    <name type="scientific">Euplotes harpa</name>
    <dbReference type="NCBI Taxonomy" id="151035"/>
    <lineage>
        <taxon>Eukaryota</taxon>
        <taxon>Sar</taxon>
        <taxon>Alveolata</taxon>
        <taxon>Ciliophora</taxon>
        <taxon>Intramacronucleata</taxon>
        <taxon>Spirotrichea</taxon>
        <taxon>Hypotrichia</taxon>
        <taxon>Euplotida</taxon>
        <taxon>Euplotidae</taxon>
        <taxon>Euplotes</taxon>
    </lineage>
</organism>
<dbReference type="EMBL" id="HBII01021297">
    <property type="protein sequence ID" value="CAE0349934.1"/>
    <property type="molecule type" value="Transcribed_RNA"/>
</dbReference>
<accession>A0A7S3JAC1</accession>
<name>A0A7S3JAC1_9SPIT</name>
<dbReference type="AlphaFoldDB" id="A0A7S3JAC1"/>
<proteinExistence type="predicted"/>
<evidence type="ECO:0000313" key="2">
    <source>
        <dbReference type="EMBL" id="CAE0349934.1"/>
    </source>
</evidence>
<evidence type="ECO:0000256" key="1">
    <source>
        <dbReference type="SAM" id="Coils"/>
    </source>
</evidence>
<reference evidence="2" key="1">
    <citation type="submission" date="2021-01" db="EMBL/GenBank/DDBJ databases">
        <authorList>
            <person name="Corre E."/>
            <person name="Pelletier E."/>
            <person name="Niang G."/>
            <person name="Scheremetjew M."/>
            <person name="Finn R."/>
            <person name="Kale V."/>
            <person name="Holt S."/>
            <person name="Cochrane G."/>
            <person name="Meng A."/>
            <person name="Brown T."/>
            <person name="Cohen L."/>
        </authorList>
    </citation>
    <scope>NUCLEOTIDE SEQUENCE</scope>
    <source>
        <strain evidence="2">FSP1.4</strain>
    </source>
</reference>